<dbReference type="InterPro" id="IPR003343">
    <property type="entry name" value="Big_2"/>
</dbReference>
<organism evidence="2">
    <name type="scientific">Podoviridae sp. ctjVy23</name>
    <dbReference type="NCBI Taxonomy" id="2825271"/>
    <lineage>
        <taxon>Viruses</taxon>
        <taxon>Duplodnaviria</taxon>
        <taxon>Heunggongvirae</taxon>
        <taxon>Uroviricota</taxon>
        <taxon>Caudoviricetes</taxon>
    </lineage>
</organism>
<name>A0A8S5UEC3_9CAUD</name>
<dbReference type="Pfam" id="PF02368">
    <property type="entry name" value="Big_2"/>
    <property type="match status" value="1"/>
</dbReference>
<evidence type="ECO:0000313" key="2">
    <source>
        <dbReference type="EMBL" id="DAF92824.1"/>
    </source>
</evidence>
<proteinExistence type="predicted"/>
<sequence>MATKPKVKTLTNSSVDVLNAIRHEATINYQNKVPIATADADSIRTIGAVIMDAVALQNEFLSALVNRIGRVMVSSRLFDNPLKMFKRGILEYGEVVEDIFVNIAKPFTFDPETAEAEVFKREIPDVKSTFYVMNYQKFYKTTISADQLRQAFLSWDGVIDLIGRIVDSMYSGANYDEWLTTKYMIARKMLNGEIASVTIATPSEATAKTIGTSVRGLSNDFEFPKTIYNTAKVLNKSDKNDQYLIMKSEFDAFIDVNLLSAAFNMDKAEFLGHRLMIDGFDFSDDEIARLGEVFAGNTTYEEIGTADNAELKKVQAILIDKDFLMIFDNMMKFTEVYNGQGLYWNEFLHRWVTFAASPFANAAMLQTGNPQVTSVTVSPTTATAKQNAAYAQNIQLTAIIETTDFAPQAVKWTSDTEGATVSAAGLVTIPANTKDPQVVITATSVFDNSKIGTCTITLI</sequence>
<reference evidence="2" key="1">
    <citation type="journal article" date="2021" name="Proc. Natl. Acad. Sci. U.S.A.">
        <title>A Catalog of Tens of Thousands of Viruses from Human Metagenomes Reveals Hidden Associations with Chronic Diseases.</title>
        <authorList>
            <person name="Tisza M.J."/>
            <person name="Buck C.B."/>
        </authorList>
    </citation>
    <scope>NUCLEOTIDE SEQUENCE</scope>
    <source>
        <strain evidence="2">CtjVy23</strain>
    </source>
</reference>
<dbReference type="Gene3D" id="2.60.40.1080">
    <property type="match status" value="1"/>
</dbReference>
<evidence type="ECO:0000259" key="1">
    <source>
        <dbReference type="Pfam" id="PF02368"/>
    </source>
</evidence>
<dbReference type="EMBL" id="BK016074">
    <property type="protein sequence ID" value="DAF92824.1"/>
    <property type="molecule type" value="Genomic_DNA"/>
</dbReference>
<protein>
    <submittedName>
        <fullName evidence="2">Head protein</fullName>
    </submittedName>
</protein>
<dbReference type="Pfam" id="PF25622">
    <property type="entry name" value="Phi29_MCP"/>
    <property type="match status" value="1"/>
</dbReference>
<feature type="domain" description="BIG2" evidence="1">
    <location>
        <begin position="372"/>
        <end position="428"/>
    </location>
</feature>
<accession>A0A8S5UEC3</accession>